<reference evidence="3 4" key="1">
    <citation type="submission" date="2023-07" db="EMBL/GenBank/DDBJ databases">
        <title>Genomic Encyclopedia of Type Strains, Phase IV (KMG-IV): sequencing the most valuable type-strain genomes for metagenomic binning, comparative biology and taxonomic classification.</title>
        <authorList>
            <person name="Goeker M."/>
        </authorList>
    </citation>
    <scope>NUCLEOTIDE SEQUENCE [LARGE SCALE GENOMIC DNA]</scope>
    <source>
        <strain evidence="3 4">DSM 45903</strain>
    </source>
</reference>
<dbReference type="Pfam" id="PF05708">
    <property type="entry name" value="Peptidase_C92"/>
    <property type="match status" value="1"/>
</dbReference>
<dbReference type="InterPro" id="IPR024453">
    <property type="entry name" value="Peptidase_C92"/>
</dbReference>
<proteinExistence type="predicted"/>
<comment type="caution">
    <text evidence="3">The sequence shown here is derived from an EMBL/GenBank/DDBJ whole genome shotgun (WGS) entry which is preliminary data.</text>
</comment>
<sequence length="232" mass="25988">MRAMKLLCLIALVFSLFFVGENFTFASDEEEITLTPEQQKEVEEAKKRTQEVLQNSDDEIDTEEVEKIAKLKGVSSDIYSQDNSTSAVGTYGDILVTLSTSSSDSSAWAGGHAGVVSEVSGYVVEIFGNRGKLNGVRHWKNNWNTRYSHVRGLYVKGASGSEYSYAASYARNKIGKSYNYNFFNKKTTKRFYCSQLAWRAWYNKGYDLDNGGAVWPVNLIDSSKTGVFYKKG</sequence>
<keyword evidence="1" id="KW-0175">Coiled coil</keyword>
<protein>
    <submittedName>
        <fullName evidence="3">Uncharacterized protein YycO</fullName>
    </submittedName>
</protein>
<dbReference type="InterPro" id="IPR038765">
    <property type="entry name" value="Papain-like_cys_pep_sf"/>
</dbReference>
<dbReference type="EMBL" id="JAVDQG010000001">
    <property type="protein sequence ID" value="MDR6224207.1"/>
    <property type="molecule type" value="Genomic_DNA"/>
</dbReference>
<dbReference type="RefSeq" id="WP_309861182.1">
    <property type="nucleotide sequence ID" value="NZ_JAVDQG010000001.1"/>
</dbReference>
<evidence type="ECO:0000256" key="2">
    <source>
        <dbReference type="SAM" id="SignalP"/>
    </source>
</evidence>
<evidence type="ECO:0000256" key="1">
    <source>
        <dbReference type="SAM" id="Coils"/>
    </source>
</evidence>
<accession>A0ABU1IHF0</accession>
<dbReference type="SUPFAM" id="SSF54001">
    <property type="entry name" value="Cysteine proteinases"/>
    <property type="match status" value="1"/>
</dbReference>
<feature type="signal peptide" evidence="2">
    <location>
        <begin position="1"/>
        <end position="26"/>
    </location>
</feature>
<evidence type="ECO:0000313" key="3">
    <source>
        <dbReference type="EMBL" id="MDR6224207.1"/>
    </source>
</evidence>
<gene>
    <name evidence="3" type="ORF">JOE21_000195</name>
</gene>
<name>A0ABU1IHF0_9BACL</name>
<keyword evidence="2" id="KW-0732">Signal</keyword>
<feature type="chain" id="PRO_5045056064" evidence="2">
    <location>
        <begin position="27"/>
        <end position="232"/>
    </location>
</feature>
<keyword evidence="4" id="KW-1185">Reference proteome</keyword>
<feature type="coiled-coil region" evidence="1">
    <location>
        <begin position="39"/>
        <end position="66"/>
    </location>
</feature>
<evidence type="ECO:0000313" key="4">
    <source>
        <dbReference type="Proteomes" id="UP001185012"/>
    </source>
</evidence>
<organism evidence="3 4">
    <name type="scientific">Desmospora profundinema</name>
    <dbReference type="NCBI Taxonomy" id="1571184"/>
    <lineage>
        <taxon>Bacteria</taxon>
        <taxon>Bacillati</taxon>
        <taxon>Bacillota</taxon>
        <taxon>Bacilli</taxon>
        <taxon>Bacillales</taxon>
        <taxon>Thermoactinomycetaceae</taxon>
        <taxon>Desmospora</taxon>
    </lineage>
</organism>
<dbReference type="Gene3D" id="3.90.1720.10">
    <property type="entry name" value="endopeptidase domain like (from Nostoc punctiforme)"/>
    <property type="match status" value="1"/>
</dbReference>
<dbReference type="Proteomes" id="UP001185012">
    <property type="component" value="Unassembled WGS sequence"/>
</dbReference>